<dbReference type="PIRSF" id="PIRSF000728">
    <property type="entry name" value="NAGK"/>
    <property type="match status" value="1"/>
</dbReference>
<dbReference type="EMBL" id="CP036434">
    <property type="protein sequence ID" value="QDV09199.1"/>
    <property type="molecule type" value="Genomic_DNA"/>
</dbReference>
<keyword evidence="4" id="KW-0547">Nucleotide-binding</keyword>
<dbReference type="NCBIfam" id="NF010659">
    <property type="entry name" value="PRK14058.1-1"/>
    <property type="match status" value="1"/>
</dbReference>
<evidence type="ECO:0000256" key="5">
    <source>
        <dbReference type="ARBA" id="ARBA00022777"/>
    </source>
</evidence>
<evidence type="ECO:0000256" key="3">
    <source>
        <dbReference type="ARBA" id="ARBA00022679"/>
    </source>
</evidence>
<name>A0A518EYN0_9BACT</name>
<evidence type="ECO:0000256" key="4">
    <source>
        <dbReference type="ARBA" id="ARBA00022741"/>
    </source>
</evidence>
<protein>
    <recommendedName>
        <fullName evidence="1">Acetylglutamate kinase</fullName>
    </recommendedName>
    <alternativeName>
        <fullName evidence="8">N-acetyl-L-glutamate 5-phosphotransferase</fullName>
    </alternativeName>
    <alternativeName>
        <fullName evidence="9">NAG kinase</fullName>
    </alternativeName>
</protein>
<dbReference type="GO" id="GO:0005737">
    <property type="term" value="C:cytoplasm"/>
    <property type="evidence" value="ECO:0007669"/>
    <property type="project" value="InterPro"/>
</dbReference>
<dbReference type="Gene3D" id="3.40.1160.10">
    <property type="entry name" value="Acetylglutamate kinase-like"/>
    <property type="match status" value="1"/>
</dbReference>
<feature type="domain" description="Aspartate/glutamate/uridylate kinase" evidence="11">
    <location>
        <begin position="9"/>
        <end position="253"/>
    </location>
</feature>
<evidence type="ECO:0000256" key="2">
    <source>
        <dbReference type="ARBA" id="ARBA00022605"/>
    </source>
</evidence>
<evidence type="ECO:0000256" key="9">
    <source>
        <dbReference type="ARBA" id="ARBA00030639"/>
    </source>
</evidence>
<evidence type="ECO:0000259" key="11">
    <source>
        <dbReference type="Pfam" id="PF00696"/>
    </source>
</evidence>
<dbReference type="AlphaFoldDB" id="A0A518EYN0"/>
<dbReference type="NCBIfam" id="TIGR00761">
    <property type="entry name" value="argB"/>
    <property type="match status" value="1"/>
</dbReference>
<keyword evidence="5 12" id="KW-0418">Kinase</keyword>
<evidence type="ECO:0000256" key="8">
    <source>
        <dbReference type="ARBA" id="ARBA00030178"/>
    </source>
</evidence>
<dbReference type="SUPFAM" id="SSF53633">
    <property type="entry name" value="Carbamate kinase-like"/>
    <property type="match status" value="1"/>
</dbReference>
<keyword evidence="3 12" id="KW-0808">Transferase</keyword>
<dbReference type="InterPro" id="IPR036393">
    <property type="entry name" value="AceGlu_kinase-like_sf"/>
</dbReference>
<gene>
    <name evidence="12" type="primary">argB_1</name>
    <name evidence="12" type="ORF">Poly30_47560</name>
</gene>
<dbReference type="GO" id="GO:0005524">
    <property type="term" value="F:ATP binding"/>
    <property type="evidence" value="ECO:0007669"/>
    <property type="project" value="UniProtKB-KW"/>
</dbReference>
<evidence type="ECO:0000313" key="13">
    <source>
        <dbReference type="Proteomes" id="UP000320390"/>
    </source>
</evidence>
<keyword evidence="13" id="KW-1185">Reference proteome</keyword>
<evidence type="ECO:0000256" key="10">
    <source>
        <dbReference type="SAM" id="MobiDB-lite"/>
    </source>
</evidence>
<proteinExistence type="predicted"/>
<organism evidence="12 13">
    <name type="scientific">Saltatorellus ferox</name>
    <dbReference type="NCBI Taxonomy" id="2528018"/>
    <lineage>
        <taxon>Bacteria</taxon>
        <taxon>Pseudomonadati</taxon>
        <taxon>Planctomycetota</taxon>
        <taxon>Planctomycetia</taxon>
        <taxon>Planctomycetia incertae sedis</taxon>
        <taxon>Saltatorellus</taxon>
    </lineage>
</organism>
<dbReference type="Proteomes" id="UP000320390">
    <property type="component" value="Chromosome"/>
</dbReference>
<dbReference type="GO" id="GO:0003991">
    <property type="term" value="F:acetylglutamate kinase activity"/>
    <property type="evidence" value="ECO:0007669"/>
    <property type="project" value="TreeGrafter"/>
</dbReference>
<dbReference type="GO" id="GO:0006526">
    <property type="term" value="P:L-arginine biosynthetic process"/>
    <property type="evidence" value="ECO:0007669"/>
    <property type="project" value="TreeGrafter"/>
</dbReference>
<evidence type="ECO:0000256" key="7">
    <source>
        <dbReference type="ARBA" id="ARBA00029440"/>
    </source>
</evidence>
<dbReference type="PANTHER" id="PTHR23342">
    <property type="entry name" value="N-ACETYLGLUTAMATE SYNTHASE"/>
    <property type="match status" value="1"/>
</dbReference>
<evidence type="ECO:0000256" key="6">
    <source>
        <dbReference type="ARBA" id="ARBA00022840"/>
    </source>
</evidence>
<comment type="pathway">
    <text evidence="7">Amino-acid biosynthesis.</text>
</comment>
<evidence type="ECO:0000313" key="12">
    <source>
        <dbReference type="EMBL" id="QDV09199.1"/>
    </source>
</evidence>
<reference evidence="12 13" key="1">
    <citation type="submission" date="2019-02" db="EMBL/GenBank/DDBJ databases">
        <title>Deep-cultivation of Planctomycetes and their phenomic and genomic characterization uncovers novel biology.</title>
        <authorList>
            <person name="Wiegand S."/>
            <person name="Jogler M."/>
            <person name="Boedeker C."/>
            <person name="Pinto D."/>
            <person name="Vollmers J."/>
            <person name="Rivas-Marin E."/>
            <person name="Kohn T."/>
            <person name="Peeters S.H."/>
            <person name="Heuer A."/>
            <person name="Rast P."/>
            <person name="Oberbeckmann S."/>
            <person name="Bunk B."/>
            <person name="Jeske O."/>
            <person name="Meyerdierks A."/>
            <person name="Storesund J.E."/>
            <person name="Kallscheuer N."/>
            <person name="Luecker S."/>
            <person name="Lage O.M."/>
            <person name="Pohl T."/>
            <person name="Merkel B.J."/>
            <person name="Hornburger P."/>
            <person name="Mueller R.-W."/>
            <person name="Bruemmer F."/>
            <person name="Labrenz M."/>
            <person name="Spormann A.M."/>
            <person name="Op den Camp H."/>
            <person name="Overmann J."/>
            <person name="Amann R."/>
            <person name="Jetten M.S.M."/>
            <person name="Mascher T."/>
            <person name="Medema M.H."/>
            <person name="Devos D.P."/>
            <person name="Kaster A.-K."/>
            <person name="Ovreas L."/>
            <person name="Rohde M."/>
            <person name="Galperin M.Y."/>
            <person name="Jogler C."/>
        </authorList>
    </citation>
    <scope>NUCLEOTIDE SEQUENCE [LARGE SCALE GENOMIC DNA]</scope>
    <source>
        <strain evidence="12 13">Poly30</strain>
    </source>
</reference>
<dbReference type="RefSeq" id="WP_145203176.1">
    <property type="nucleotide sequence ID" value="NZ_CP036434.1"/>
</dbReference>
<dbReference type="InterPro" id="IPR001048">
    <property type="entry name" value="Asp/Glu/Uridylate_kinase"/>
</dbReference>
<keyword evidence="6" id="KW-0067">ATP-binding</keyword>
<dbReference type="Pfam" id="PF00696">
    <property type="entry name" value="AA_kinase"/>
    <property type="match status" value="1"/>
</dbReference>
<accession>A0A518EYN0</accession>
<dbReference type="InterPro" id="IPR004662">
    <property type="entry name" value="AcgluKinase_fam"/>
</dbReference>
<dbReference type="PANTHER" id="PTHR23342:SF20">
    <property type="entry name" value="[LYSW]-AMINOADIPATE KINASE"/>
    <property type="match status" value="1"/>
</dbReference>
<keyword evidence="2" id="KW-0028">Amino-acid biosynthesis</keyword>
<dbReference type="OrthoDB" id="9803155at2"/>
<sequence length="287" mass="30082">MNSFTHERLLVVKLGGAADVRHTSALRDCAAAVAQGAQLLIVHGGSAETSQLGHDVGHPPRMLTSPGGHESRYTDRRTLDLFTMASALVNRRLVGELQAQGVSAFGLSGLDGALMRGERKPALRSVENGRVRVVRDDWSGRITSVNEALVHQLLGLGLLPVIAPLAMTAEGMPLNVDGDRAAAAIASALGADALVLLTGANGLYRNFPDPDSRIREALIETYDELQGVAQGRMKRKVLAAKDAIEGGVPRVVIGASAAQHPLFDALAGAGTTLRAGSFTGPLVEVVR</sequence>
<feature type="region of interest" description="Disordered" evidence="10">
    <location>
        <begin position="50"/>
        <end position="71"/>
    </location>
</feature>
<evidence type="ECO:0000256" key="1">
    <source>
        <dbReference type="ARBA" id="ARBA00021197"/>
    </source>
</evidence>